<evidence type="ECO:0000313" key="2">
    <source>
        <dbReference type="Proteomes" id="UP000295164"/>
    </source>
</evidence>
<comment type="caution">
    <text evidence="1">The sequence shown here is derived from an EMBL/GenBank/DDBJ whole genome shotgun (WGS) entry which is preliminary data.</text>
</comment>
<proteinExistence type="predicted"/>
<dbReference type="RefSeq" id="WP_131850117.1">
    <property type="nucleotide sequence ID" value="NZ_SKFH01000001.1"/>
</dbReference>
<evidence type="ECO:0000313" key="1">
    <source>
        <dbReference type="EMBL" id="TCZ74761.1"/>
    </source>
</evidence>
<reference evidence="1 2" key="1">
    <citation type="submission" date="2019-03" db="EMBL/GenBank/DDBJ databases">
        <authorList>
            <person name="Kim M.K.M."/>
        </authorList>
    </citation>
    <scope>NUCLEOTIDE SEQUENCE [LARGE SCALE GENOMIC DNA]</scope>
    <source>
        <strain evidence="1 2">17J68-15</strain>
    </source>
</reference>
<sequence>MNPFERTPLSPYVQLQELEDAYAECLIEEDVRLLGQLWKEIRELRTQLSLPIYDFVTPAEQRM</sequence>
<keyword evidence="2" id="KW-1185">Reference proteome</keyword>
<accession>A0A4R4E9I6</accession>
<protein>
    <submittedName>
        <fullName evidence="1">Uncharacterized protein</fullName>
    </submittedName>
</protein>
<organism evidence="1 2">
    <name type="scientific">Flaviaesturariibacter aridisoli</name>
    <dbReference type="NCBI Taxonomy" id="2545761"/>
    <lineage>
        <taxon>Bacteria</taxon>
        <taxon>Pseudomonadati</taxon>
        <taxon>Bacteroidota</taxon>
        <taxon>Chitinophagia</taxon>
        <taxon>Chitinophagales</taxon>
        <taxon>Chitinophagaceae</taxon>
        <taxon>Flaviaestuariibacter</taxon>
    </lineage>
</organism>
<dbReference type="EMBL" id="SKFH01000001">
    <property type="protein sequence ID" value="TCZ74761.1"/>
    <property type="molecule type" value="Genomic_DNA"/>
</dbReference>
<dbReference type="Proteomes" id="UP000295164">
    <property type="component" value="Unassembled WGS sequence"/>
</dbReference>
<gene>
    <name evidence="1" type="ORF">E0486_00205</name>
</gene>
<dbReference type="AlphaFoldDB" id="A0A4R4E9I6"/>
<dbReference type="OrthoDB" id="10002947at2"/>
<name>A0A4R4E9I6_9BACT</name>